<evidence type="ECO:0000259" key="2">
    <source>
        <dbReference type="Pfam" id="PF09350"/>
    </source>
</evidence>
<protein>
    <submittedName>
        <fullName evidence="3">DUF1992 domain-containing protein</fullName>
    </submittedName>
</protein>
<sequence>MLKEAPAVADGRASDEYGRRLERAAELRAFGTPRGAGAEDEETREKRRKIDSAARADYLVRDAMARGQFDNLKYAGKPIPGLGERYDPDWWIKGLIQRENLTGIGPEAILLRKDDAELDDLLDTLYTEKQVRETVEDFNARVIDARRQLLGGPPVVTKTRDVDGEAARWQERRAARAAAVPADPEPEPRRPWWRRLWGGTG</sequence>
<proteinExistence type="predicted"/>
<gene>
    <name evidence="3" type="ORF">LVY72_17795</name>
</gene>
<dbReference type="EMBL" id="JAKLTQ010000016">
    <property type="protein sequence ID" value="MCG2623751.1"/>
    <property type="molecule type" value="Genomic_DNA"/>
</dbReference>
<evidence type="ECO:0000313" key="3">
    <source>
        <dbReference type="EMBL" id="MCG2623751.1"/>
    </source>
</evidence>
<dbReference type="RefSeq" id="WP_237823716.1">
    <property type="nucleotide sequence ID" value="NZ_JAKLTQ010000016.1"/>
</dbReference>
<reference evidence="3" key="1">
    <citation type="submission" date="2022-01" db="EMBL/GenBank/DDBJ databases">
        <authorList>
            <person name="Jo J.-H."/>
            <person name="Im W.-T."/>
        </authorList>
    </citation>
    <scope>NUCLEOTIDE SEQUENCE</scope>
    <source>
        <strain evidence="3">I2-34</strain>
    </source>
</reference>
<accession>A0ABS9LAY1</accession>
<keyword evidence="4" id="KW-1185">Reference proteome</keyword>
<dbReference type="Pfam" id="PF09350">
    <property type="entry name" value="DJC28_CD"/>
    <property type="match status" value="1"/>
</dbReference>
<organism evidence="3 4">
    <name type="scientific">Arthrobacter hankyongi</name>
    <dbReference type="NCBI Taxonomy" id="2904801"/>
    <lineage>
        <taxon>Bacteria</taxon>
        <taxon>Bacillati</taxon>
        <taxon>Actinomycetota</taxon>
        <taxon>Actinomycetes</taxon>
        <taxon>Micrococcales</taxon>
        <taxon>Micrococcaceae</taxon>
        <taxon>Arthrobacter</taxon>
    </lineage>
</organism>
<evidence type="ECO:0000256" key="1">
    <source>
        <dbReference type="SAM" id="MobiDB-lite"/>
    </source>
</evidence>
<evidence type="ECO:0000313" key="4">
    <source>
        <dbReference type="Proteomes" id="UP001165368"/>
    </source>
</evidence>
<name>A0ABS9LAY1_9MICC</name>
<dbReference type="InterPro" id="IPR018961">
    <property type="entry name" value="DnaJ_homolog_subfam-C_membr-28"/>
</dbReference>
<comment type="caution">
    <text evidence="3">The sequence shown here is derived from an EMBL/GenBank/DDBJ whole genome shotgun (WGS) entry which is preliminary data.</text>
</comment>
<feature type="domain" description="DnaJ homologue subfamily C member 28 conserved" evidence="2">
    <location>
        <begin position="56"/>
        <end position="123"/>
    </location>
</feature>
<feature type="region of interest" description="Disordered" evidence="1">
    <location>
        <begin position="29"/>
        <end position="49"/>
    </location>
</feature>
<dbReference type="Proteomes" id="UP001165368">
    <property type="component" value="Unassembled WGS sequence"/>
</dbReference>